<dbReference type="Proteomes" id="UP001305702">
    <property type="component" value="Chromosome"/>
</dbReference>
<dbReference type="KEGG" id="paun:MJA45_03220"/>
<accession>A0AA96RG23</accession>
<proteinExistence type="predicted"/>
<protein>
    <submittedName>
        <fullName evidence="1">Uncharacterized protein</fullName>
    </submittedName>
</protein>
<dbReference type="EMBL" id="CP130318">
    <property type="protein sequence ID" value="WNQ12086.1"/>
    <property type="molecule type" value="Genomic_DNA"/>
</dbReference>
<organism evidence="1 2">
    <name type="scientific">Paenibacillus aurantius</name>
    <dbReference type="NCBI Taxonomy" id="2918900"/>
    <lineage>
        <taxon>Bacteria</taxon>
        <taxon>Bacillati</taxon>
        <taxon>Bacillota</taxon>
        <taxon>Bacilli</taxon>
        <taxon>Bacillales</taxon>
        <taxon>Paenibacillaceae</taxon>
        <taxon>Paenibacillus</taxon>
    </lineage>
</organism>
<reference evidence="1 2" key="1">
    <citation type="submission" date="2022-02" db="EMBL/GenBank/DDBJ databases">
        <title>Paenibacillus sp. MBLB1776 Whole Genome Shotgun Sequencing.</title>
        <authorList>
            <person name="Hwang C.Y."/>
            <person name="Cho E.-S."/>
            <person name="Seo M.-J."/>
        </authorList>
    </citation>
    <scope>NUCLEOTIDE SEQUENCE [LARGE SCALE GENOMIC DNA]</scope>
    <source>
        <strain evidence="1 2">MBLB1776</strain>
    </source>
</reference>
<evidence type="ECO:0000313" key="2">
    <source>
        <dbReference type="Proteomes" id="UP001305702"/>
    </source>
</evidence>
<sequence length="83" mass="9039">MEQTITFSELLESLITNQVNVTIGAGESELNGTILAFDPEPKVLTYRDSSSGTLHFIPLTSVRSIGVDETTGGLSCFLDLYRK</sequence>
<keyword evidence="2" id="KW-1185">Reference proteome</keyword>
<name>A0AA96RG23_9BACL</name>
<dbReference type="RefSeq" id="WP_315605863.1">
    <property type="nucleotide sequence ID" value="NZ_CP130318.1"/>
</dbReference>
<gene>
    <name evidence="1" type="ORF">MJA45_03220</name>
</gene>
<evidence type="ECO:0000313" key="1">
    <source>
        <dbReference type="EMBL" id="WNQ12086.1"/>
    </source>
</evidence>
<dbReference type="AlphaFoldDB" id="A0AA96RG23"/>